<evidence type="ECO:0000313" key="3">
    <source>
        <dbReference type="Proteomes" id="UP000262477"/>
    </source>
</evidence>
<name>A0A371QBY5_STRIH</name>
<gene>
    <name evidence="2" type="ORF">DY245_00550</name>
</gene>
<accession>A0A371QBY5</accession>
<dbReference type="Proteomes" id="UP000262477">
    <property type="component" value="Unassembled WGS sequence"/>
</dbReference>
<feature type="region of interest" description="Disordered" evidence="1">
    <location>
        <begin position="57"/>
        <end position="76"/>
    </location>
</feature>
<reference evidence="2 3" key="1">
    <citation type="submission" date="2018-08" db="EMBL/GenBank/DDBJ databases">
        <title>Streptomyces NEAU-D10 sp. nov., a novel Actinomycete isolated from soil.</title>
        <authorList>
            <person name="Jin L."/>
        </authorList>
    </citation>
    <scope>NUCLEOTIDE SEQUENCE [LARGE SCALE GENOMIC DNA]</scope>
    <source>
        <strain evidence="2 3">NEAU-D10</strain>
    </source>
</reference>
<keyword evidence="3" id="KW-1185">Reference proteome</keyword>
<sequence>MLSVRDIDRLAPAVAAWLERGAPPDSVRTALATRLPPTLRHPAALLAHRLTALLPPPLPAEAPPAARTVPRPHPLQTCDGCDRAFRAPEPGRCRDCRAPATTQQKAA</sequence>
<evidence type="ECO:0000256" key="1">
    <source>
        <dbReference type="SAM" id="MobiDB-lite"/>
    </source>
</evidence>
<dbReference type="OrthoDB" id="9178552at2"/>
<evidence type="ECO:0008006" key="4">
    <source>
        <dbReference type="Google" id="ProtNLM"/>
    </source>
</evidence>
<evidence type="ECO:0000313" key="2">
    <source>
        <dbReference type="EMBL" id="REK92177.1"/>
    </source>
</evidence>
<feature type="compositionally biased region" description="Basic and acidic residues" evidence="1">
    <location>
        <begin position="88"/>
        <end position="97"/>
    </location>
</feature>
<dbReference type="EMBL" id="QUAC01000005">
    <property type="protein sequence ID" value="REK92177.1"/>
    <property type="molecule type" value="Genomic_DNA"/>
</dbReference>
<protein>
    <recommendedName>
        <fullName evidence="4">Helix-turn-helix domain-containing protein</fullName>
    </recommendedName>
</protein>
<dbReference type="AlphaFoldDB" id="A0A371QBY5"/>
<feature type="region of interest" description="Disordered" evidence="1">
    <location>
        <begin position="88"/>
        <end position="107"/>
    </location>
</feature>
<comment type="caution">
    <text evidence="2">The sequence shown here is derived from an EMBL/GenBank/DDBJ whole genome shotgun (WGS) entry which is preliminary data.</text>
</comment>
<organism evidence="2 3">
    <name type="scientific">Streptomyces inhibens</name>
    <dbReference type="NCBI Taxonomy" id="2293571"/>
    <lineage>
        <taxon>Bacteria</taxon>
        <taxon>Bacillati</taxon>
        <taxon>Actinomycetota</taxon>
        <taxon>Actinomycetes</taxon>
        <taxon>Kitasatosporales</taxon>
        <taxon>Streptomycetaceae</taxon>
        <taxon>Streptomyces</taxon>
    </lineage>
</organism>
<proteinExistence type="predicted"/>